<dbReference type="AlphaFoldDB" id="A0A151GE17"/>
<dbReference type="RefSeq" id="XP_040654663.1">
    <property type="nucleotide sequence ID" value="XM_040804559.1"/>
</dbReference>
<dbReference type="STRING" id="98403.A0A151GE17"/>
<organism evidence="4 5">
    <name type="scientific">Drechmeria coniospora</name>
    <name type="common">Nematophagous fungus</name>
    <name type="synonym">Meria coniospora</name>
    <dbReference type="NCBI Taxonomy" id="98403"/>
    <lineage>
        <taxon>Eukaryota</taxon>
        <taxon>Fungi</taxon>
        <taxon>Dikarya</taxon>
        <taxon>Ascomycota</taxon>
        <taxon>Pezizomycotina</taxon>
        <taxon>Sordariomycetes</taxon>
        <taxon>Hypocreomycetidae</taxon>
        <taxon>Hypocreales</taxon>
        <taxon>Ophiocordycipitaceae</taxon>
        <taxon>Drechmeria</taxon>
    </lineage>
</organism>
<dbReference type="InParanoid" id="A0A151GE17"/>
<feature type="domain" description="RNA polymerase II assembly factor Rtp1 C-terminal" evidence="3">
    <location>
        <begin position="538"/>
        <end position="640"/>
    </location>
</feature>
<dbReference type="GeneID" id="63719917"/>
<accession>A0A151GE17</accession>
<protein>
    <recommendedName>
        <fullName evidence="6">Protein required for cell viability</fullName>
    </recommendedName>
</protein>
<dbReference type="InterPro" id="IPR039600">
    <property type="entry name" value="TANGO6/Rtp1"/>
</dbReference>
<feature type="domain" description="RNA polymerase II assembly factor Rtp1 C-terminal" evidence="2">
    <location>
        <begin position="815"/>
        <end position="842"/>
    </location>
</feature>
<evidence type="ECO:0000313" key="4">
    <source>
        <dbReference type="EMBL" id="KYK55311.1"/>
    </source>
</evidence>
<comment type="similarity">
    <text evidence="1">Belongs to the Tango6 family.</text>
</comment>
<dbReference type="PANTHER" id="PTHR20959">
    <property type="entry name" value="TRANSPORT AND GOLGI ORGANIZATION PROTEIN 6 FAMILY MEMBER"/>
    <property type="match status" value="1"/>
</dbReference>
<evidence type="ECO:0000256" key="1">
    <source>
        <dbReference type="ARBA" id="ARBA00005724"/>
    </source>
</evidence>
<dbReference type="Pfam" id="PF10304">
    <property type="entry name" value="RTP1_C2"/>
    <property type="match status" value="1"/>
</dbReference>
<dbReference type="InterPro" id="IPR019451">
    <property type="entry name" value="Rtp1_C1"/>
</dbReference>
<dbReference type="PANTHER" id="PTHR20959:SF1">
    <property type="entry name" value="TRANSPORT AND GOLGI ORGANIZATION PROTEIN 6 HOMOLOG"/>
    <property type="match status" value="1"/>
</dbReference>
<gene>
    <name evidence="4" type="ORF">DCS_07274</name>
</gene>
<sequence length="889" mass="97649">MAESSRSKTSPPRVVEAIVEAAKNAFDPSLDPGSQKARLKEYDSLIARHPNALPPWLREPLLKTLTLLPLRADGVRGTLEFVFSVHPSNNATVVEASQRQNKGAGITQEAVAVATKLLSSVPAGILPEAWYSGISEQMFSLIDGEAGPDLGRTAAQIVGFGILGKRRFGAPGAPGWQVFVQPLLEDVNPSLWAVDRHIGAEAVAGAEGLIDLTRDGILVPASSCEKSLNRLKVLILSNPSPGLCKRVLSPVILQLWCLSAWKGLPPAIERRFCDPARTLVQTYLRLFSSLDEMLPIVHNITCAGSTDPRRPMWRYQLHDEEGIAAVAPRAFASPHGDNFADIDEKAATFVTTIKTACSSEDISTVFVHLLGRRLESAEKAEGGHVQVTYEETDDKGLERDFIEAKVLQQFMDKIPEDLVSRFDQLLTVICRVLTTDGRLCLGDDLTAVVLSLLHLVITAPNFRRSSIKPGELKSIEEGLARIARMPQREISTTAKNLRMLLRNIDEMEDMDGSLPSAPSARQVEDRKTYNLAMSYITGQSDNPPPVVSEGLNLLSGLIVSESSILDITAVTVLMSSMLKENEDYINFRVMKVFTQLANKHPRSTIRELLDNYLDAQEKSSTDIRLRFGEALVRVIERLGATFTGQMAEQVCETLLSIAGRRGYRPKTLARKDREERLRNMKMAQGEEADENDNEAVDLGELTAEERTNNDILARIIQGWESKRGSEDVRMRTSSLSIFGVALETNIGGIGPTLASDGVDLCANILTLEPELEFGILRRAAVMAVMSFVRALDEAKESKQSLGFGLTSSSRTEIQQTLAYVAQTDNDGLVQQHAHDVAESLEHWRLSSMLPSQGERTLPSLGRLAGLQLNLEGAVVDASDRPRPRIEEVE</sequence>
<dbReference type="InterPro" id="IPR019414">
    <property type="entry name" value="Rtp1_C2"/>
</dbReference>
<evidence type="ECO:0000259" key="3">
    <source>
        <dbReference type="Pfam" id="PF10363"/>
    </source>
</evidence>
<keyword evidence="5" id="KW-1185">Reference proteome</keyword>
<comment type="caution">
    <text evidence="4">The sequence shown here is derived from an EMBL/GenBank/DDBJ whole genome shotgun (WGS) entry which is preliminary data.</text>
</comment>
<dbReference type="InterPro" id="IPR016024">
    <property type="entry name" value="ARM-type_fold"/>
</dbReference>
<dbReference type="Proteomes" id="UP000076580">
    <property type="component" value="Chromosome 03"/>
</dbReference>
<dbReference type="Pfam" id="PF10363">
    <property type="entry name" value="RTP1_C1"/>
    <property type="match status" value="1"/>
</dbReference>
<dbReference type="SUPFAM" id="SSF48371">
    <property type="entry name" value="ARM repeat"/>
    <property type="match status" value="1"/>
</dbReference>
<evidence type="ECO:0000313" key="5">
    <source>
        <dbReference type="Proteomes" id="UP000076580"/>
    </source>
</evidence>
<name>A0A151GE17_DRECN</name>
<reference evidence="4 5" key="1">
    <citation type="journal article" date="2016" name="Sci. Rep.">
        <title>Insights into Adaptations to a Near-Obligate Nematode Endoparasitic Lifestyle from the Finished Genome of Drechmeria coniospora.</title>
        <authorList>
            <person name="Zhang L."/>
            <person name="Zhou Z."/>
            <person name="Guo Q."/>
            <person name="Fokkens L."/>
            <person name="Miskei M."/>
            <person name="Pocsi I."/>
            <person name="Zhang W."/>
            <person name="Chen M."/>
            <person name="Wang L."/>
            <person name="Sun Y."/>
            <person name="Donzelli B.G."/>
            <person name="Gibson D.M."/>
            <person name="Nelson D.R."/>
            <person name="Luo J.G."/>
            <person name="Rep M."/>
            <person name="Liu H."/>
            <person name="Yang S."/>
            <person name="Wang J."/>
            <person name="Krasnoff S.B."/>
            <person name="Xu Y."/>
            <person name="Molnar I."/>
            <person name="Lin M."/>
        </authorList>
    </citation>
    <scope>NUCLEOTIDE SEQUENCE [LARGE SCALE GENOMIC DNA]</scope>
    <source>
        <strain evidence="4 5">ARSEF 6962</strain>
    </source>
</reference>
<proteinExistence type="inferred from homology"/>
<evidence type="ECO:0000259" key="2">
    <source>
        <dbReference type="Pfam" id="PF10304"/>
    </source>
</evidence>
<dbReference type="GO" id="GO:0009306">
    <property type="term" value="P:protein secretion"/>
    <property type="evidence" value="ECO:0007669"/>
    <property type="project" value="TreeGrafter"/>
</dbReference>
<evidence type="ECO:0008006" key="6">
    <source>
        <dbReference type="Google" id="ProtNLM"/>
    </source>
</evidence>
<dbReference type="EMBL" id="LAYC01000003">
    <property type="protein sequence ID" value="KYK55311.1"/>
    <property type="molecule type" value="Genomic_DNA"/>
</dbReference>